<dbReference type="EMBL" id="JAMXLR010000036">
    <property type="protein sequence ID" value="MCO6044152.1"/>
    <property type="molecule type" value="Genomic_DNA"/>
</dbReference>
<evidence type="ECO:0000313" key="4">
    <source>
        <dbReference type="Proteomes" id="UP001155241"/>
    </source>
</evidence>
<feature type="chain" id="PRO_5040878388" evidence="1">
    <location>
        <begin position="27"/>
        <end position="394"/>
    </location>
</feature>
<name>A0A9X2F9P8_9BACT</name>
<comment type="caution">
    <text evidence="3">The sequence shown here is derived from an EMBL/GenBank/DDBJ whole genome shotgun (WGS) entry which is preliminary data.</text>
</comment>
<accession>A0A9X2F9P8</accession>
<reference evidence="3" key="1">
    <citation type="submission" date="2022-06" db="EMBL/GenBank/DDBJ databases">
        <title>Aeoliella straminimaris, a novel planctomycete from sediments.</title>
        <authorList>
            <person name="Vitorino I.R."/>
            <person name="Lage O.M."/>
        </authorList>
    </citation>
    <scope>NUCLEOTIDE SEQUENCE</scope>
    <source>
        <strain evidence="3">ICT_H6.2</strain>
    </source>
</reference>
<feature type="signal peptide" evidence="1">
    <location>
        <begin position="1"/>
        <end position="26"/>
    </location>
</feature>
<keyword evidence="1" id="KW-0732">Signal</keyword>
<sequence length="394" mass="44022">MPDAAHRQFACLASLAFFAALLPSGAAVRADQPKPAPVEVVRFQGDDGEQTLTGRILAEDTDGGVMLQTPNGVQHLIEAATVVSRERIEAPFKPLTPDQLGRQVLEELPEGFNLHTTPHYVVCFNTSRAYAQWTSSLLERLHRAFTNFWENQGVEIHEPEFPLVVIIYATADQYRTASADELGTAAGSIIGYYSLTTNRVSMYDLTGSQALHGGGGRGSLRDINRMLAQPAALPLVATVVHEATHQIAFNCGLQQRLAELPLWLVEGMAVYFEAPDLSSNRGWRGIGKVNHLRLSTFKTNLHTSRRTSLLAMVADDKRFRDARTATDAYADAWALNYFLMRYHPDEYVAYVKSQAKKKPFIPVSAETRIEEFREHFGDIEELDREFVKRMGRID</sequence>
<evidence type="ECO:0000259" key="2">
    <source>
        <dbReference type="Pfam" id="PF07607"/>
    </source>
</evidence>
<organism evidence="3 4">
    <name type="scientific">Aeoliella straminimaris</name>
    <dbReference type="NCBI Taxonomy" id="2954799"/>
    <lineage>
        <taxon>Bacteria</taxon>
        <taxon>Pseudomonadati</taxon>
        <taxon>Planctomycetota</taxon>
        <taxon>Planctomycetia</taxon>
        <taxon>Pirellulales</taxon>
        <taxon>Lacipirellulaceae</taxon>
        <taxon>Aeoliella</taxon>
    </lineage>
</organism>
<dbReference type="AlphaFoldDB" id="A0A9X2F9P8"/>
<feature type="domain" description="DUF1570" evidence="2">
    <location>
        <begin position="236"/>
        <end position="360"/>
    </location>
</feature>
<protein>
    <submittedName>
        <fullName evidence="3">DUF1570 domain-containing protein</fullName>
    </submittedName>
</protein>
<dbReference type="InterPro" id="IPR011464">
    <property type="entry name" value="DUF1570"/>
</dbReference>
<keyword evidence="4" id="KW-1185">Reference proteome</keyword>
<evidence type="ECO:0000313" key="3">
    <source>
        <dbReference type="EMBL" id="MCO6044152.1"/>
    </source>
</evidence>
<evidence type="ECO:0000256" key="1">
    <source>
        <dbReference type="SAM" id="SignalP"/>
    </source>
</evidence>
<dbReference type="Proteomes" id="UP001155241">
    <property type="component" value="Unassembled WGS sequence"/>
</dbReference>
<dbReference type="RefSeq" id="WP_252852258.1">
    <property type="nucleotide sequence ID" value="NZ_JAMXLR010000036.1"/>
</dbReference>
<proteinExistence type="predicted"/>
<gene>
    <name evidence="3" type="ORF">NG895_09555</name>
</gene>
<dbReference type="Pfam" id="PF07607">
    <property type="entry name" value="DUF1570"/>
    <property type="match status" value="1"/>
</dbReference>